<evidence type="ECO:0000256" key="1">
    <source>
        <dbReference type="SAM" id="SignalP"/>
    </source>
</evidence>
<name>A0A7L4ZPD1_9FLAO</name>
<dbReference type="AlphaFoldDB" id="A0A7L4ZPD1"/>
<gene>
    <name evidence="2" type="ORF">IMCC3317_34400</name>
</gene>
<dbReference type="KEGG" id="kan:IMCC3317_34400"/>
<evidence type="ECO:0000313" key="3">
    <source>
        <dbReference type="Proteomes" id="UP000464657"/>
    </source>
</evidence>
<dbReference type="RefSeq" id="WP_160130622.1">
    <property type="nucleotide sequence ID" value="NZ_CP019288.1"/>
</dbReference>
<reference evidence="2 3" key="1">
    <citation type="journal article" date="2013" name="Int. J. Syst. Evol. Microbiol.">
        <title>Kordia antarctica sp. nov., isolated from Antarctic seawater.</title>
        <authorList>
            <person name="Baek K."/>
            <person name="Choi A."/>
            <person name="Kang I."/>
            <person name="Lee K."/>
            <person name="Cho J.C."/>
        </authorList>
    </citation>
    <scope>NUCLEOTIDE SEQUENCE [LARGE SCALE GENOMIC DNA]</scope>
    <source>
        <strain evidence="2 3">IMCC3317</strain>
    </source>
</reference>
<keyword evidence="1" id="KW-0732">Signal</keyword>
<feature type="chain" id="PRO_5029698694" evidence="1">
    <location>
        <begin position="22"/>
        <end position="238"/>
    </location>
</feature>
<evidence type="ECO:0000313" key="2">
    <source>
        <dbReference type="EMBL" id="QHI38056.1"/>
    </source>
</evidence>
<dbReference type="Proteomes" id="UP000464657">
    <property type="component" value="Chromosome"/>
</dbReference>
<sequence>MKIIKLILLLSFSVFCNGIIAQEISANIFSEKDSVSIGDSVIIKWDVKNADKVYVFPFAVSDSIGERKIKIKSNYTFIVIAQDSSEQKIIKKTIWLKTKSRGTRYLDDAEYTHPIRGRLKGRSLIEFSEMLENILQNKMRFSISISNTTSNKNIVVKTNLADRDYLLTDEDKDNRINKRRISYLISFELDNEIKGQINFTIKALIEKKKIIKTTYIKETNEDNYHSEIQKLKTIIESK</sequence>
<dbReference type="EMBL" id="CP019288">
    <property type="protein sequence ID" value="QHI38056.1"/>
    <property type="molecule type" value="Genomic_DNA"/>
</dbReference>
<accession>A0A7L4ZPD1</accession>
<proteinExistence type="predicted"/>
<protein>
    <submittedName>
        <fullName evidence="2">Uncharacterized protein</fullName>
    </submittedName>
</protein>
<keyword evidence="3" id="KW-1185">Reference proteome</keyword>
<organism evidence="2 3">
    <name type="scientific">Kordia antarctica</name>
    <dbReference type="NCBI Taxonomy" id="1218801"/>
    <lineage>
        <taxon>Bacteria</taxon>
        <taxon>Pseudomonadati</taxon>
        <taxon>Bacteroidota</taxon>
        <taxon>Flavobacteriia</taxon>
        <taxon>Flavobacteriales</taxon>
        <taxon>Flavobacteriaceae</taxon>
        <taxon>Kordia</taxon>
    </lineage>
</organism>
<feature type="signal peptide" evidence="1">
    <location>
        <begin position="1"/>
        <end position="21"/>
    </location>
</feature>